<sequence>MSHSNLSTLISVPQWDPIEILSINQKPDGNFTCSGVKNGTATRCGFHLRGETALKISDLLDEISMLPPQIAVQSLKPLADNSLCLHHKLQARGKVIEWIAAINRLPPSTQAGPNIQGQHTSSPPHRPPPSPLSISSQSQGSNVSSRSVSSRYRSQPGSSPIPEIIGSTVEDKKRRLREDIERLTAELDSLEMGGGEVSNSASSRQVARQSSSRTGLRATLFGRTIN</sequence>
<dbReference type="EMBL" id="MU001777">
    <property type="protein sequence ID" value="KAF2798738.1"/>
    <property type="molecule type" value="Genomic_DNA"/>
</dbReference>
<organism evidence="2 3">
    <name type="scientific">Melanomma pulvis-pyrius CBS 109.77</name>
    <dbReference type="NCBI Taxonomy" id="1314802"/>
    <lineage>
        <taxon>Eukaryota</taxon>
        <taxon>Fungi</taxon>
        <taxon>Dikarya</taxon>
        <taxon>Ascomycota</taxon>
        <taxon>Pezizomycotina</taxon>
        <taxon>Dothideomycetes</taxon>
        <taxon>Pleosporomycetidae</taxon>
        <taxon>Pleosporales</taxon>
        <taxon>Melanommataceae</taxon>
        <taxon>Melanomma</taxon>
    </lineage>
</organism>
<feature type="region of interest" description="Disordered" evidence="1">
    <location>
        <begin position="107"/>
        <end position="172"/>
    </location>
</feature>
<dbReference type="AlphaFoldDB" id="A0A6A6XRA3"/>
<dbReference type="Proteomes" id="UP000799757">
    <property type="component" value="Unassembled WGS sequence"/>
</dbReference>
<evidence type="ECO:0000313" key="2">
    <source>
        <dbReference type="EMBL" id="KAF2798738.1"/>
    </source>
</evidence>
<reference evidence="2" key="1">
    <citation type="journal article" date="2020" name="Stud. Mycol.">
        <title>101 Dothideomycetes genomes: a test case for predicting lifestyles and emergence of pathogens.</title>
        <authorList>
            <person name="Haridas S."/>
            <person name="Albert R."/>
            <person name="Binder M."/>
            <person name="Bloem J."/>
            <person name="Labutti K."/>
            <person name="Salamov A."/>
            <person name="Andreopoulos B."/>
            <person name="Baker S."/>
            <person name="Barry K."/>
            <person name="Bills G."/>
            <person name="Bluhm B."/>
            <person name="Cannon C."/>
            <person name="Castanera R."/>
            <person name="Culley D."/>
            <person name="Daum C."/>
            <person name="Ezra D."/>
            <person name="Gonzalez J."/>
            <person name="Henrissat B."/>
            <person name="Kuo A."/>
            <person name="Liang C."/>
            <person name="Lipzen A."/>
            <person name="Lutzoni F."/>
            <person name="Magnuson J."/>
            <person name="Mondo S."/>
            <person name="Nolan M."/>
            <person name="Ohm R."/>
            <person name="Pangilinan J."/>
            <person name="Park H.-J."/>
            <person name="Ramirez L."/>
            <person name="Alfaro M."/>
            <person name="Sun H."/>
            <person name="Tritt A."/>
            <person name="Yoshinaga Y."/>
            <person name="Zwiers L.-H."/>
            <person name="Turgeon B."/>
            <person name="Goodwin S."/>
            <person name="Spatafora J."/>
            <person name="Crous P."/>
            <person name="Grigoriev I."/>
        </authorList>
    </citation>
    <scope>NUCLEOTIDE SEQUENCE</scope>
    <source>
        <strain evidence="2">CBS 109.77</strain>
    </source>
</reference>
<accession>A0A6A6XRA3</accession>
<evidence type="ECO:0000256" key="1">
    <source>
        <dbReference type="SAM" id="MobiDB-lite"/>
    </source>
</evidence>
<name>A0A6A6XRA3_9PLEO</name>
<protein>
    <submittedName>
        <fullName evidence="2">Uncharacterized protein</fullName>
    </submittedName>
</protein>
<feature type="compositionally biased region" description="Low complexity" evidence="1">
    <location>
        <begin position="197"/>
        <end position="212"/>
    </location>
</feature>
<feature type="compositionally biased region" description="Low complexity" evidence="1">
    <location>
        <begin position="132"/>
        <end position="156"/>
    </location>
</feature>
<dbReference type="OrthoDB" id="3754181at2759"/>
<evidence type="ECO:0000313" key="3">
    <source>
        <dbReference type="Proteomes" id="UP000799757"/>
    </source>
</evidence>
<gene>
    <name evidence="2" type="ORF">K505DRAFT_321640</name>
</gene>
<proteinExistence type="predicted"/>
<feature type="region of interest" description="Disordered" evidence="1">
    <location>
        <begin position="191"/>
        <end position="226"/>
    </location>
</feature>
<keyword evidence="3" id="KW-1185">Reference proteome</keyword>
<feature type="compositionally biased region" description="Polar residues" evidence="1">
    <location>
        <begin position="107"/>
        <end position="120"/>
    </location>
</feature>